<keyword evidence="2" id="KW-1185">Reference proteome</keyword>
<gene>
    <name evidence="1" type="ORF">CANTEDRAFT_103542</name>
</gene>
<proteinExistence type="predicted"/>
<accession>G3B0Y5</accession>
<protein>
    <submittedName>
        <fullName evidence="1">Uncharacterized protein</fullName>
    </submittedName>
</protein>
<dbReference type="EMBL" id="GL996515">
    <property type="protein sequence ID" value="EGV64836.1"/>
    <property type="molecule type" value="Genomic_DNA"/>
</dbReference>
<name>G3B0Y5_CANTC</name>
<dbReference type="HOGENOM" id="CLU_2203162_0_0_1"/>
<dbReference type="Proteomes" id="UP000000707">
    <property type="component" value="Unassembled WGS sequence"/>
</dbReference>
<sequence length="108" mass="11709">MSPSFLVISPSNLAFLSAILDKCLLKSSFNLRSWPATFPSMTSCLLISSSFRVLETSSLMSVKTGATRKAAISNNCFWVILRPSPKSMILLGSSIRLDTEPMAAAFNS</sequence>
<feature type="non-terminal residue" evidence="1">
    <location>
        <position position="108"/>
    </location>
</feature>
<reference evidence="1 2" key="1">
    <citation type="journal article" date="2011" name="Proc. Natl. Acad. Sci. U.S.A.">
        <title>Comparative genomics of xylose-fermenting fungi for enhanced biofuel production.</title>
        <authorList>
            <person name="Wohlbach D.J."/>
            <person name="Kuo A."/>
            <person name="Sato T.K."/>
            <person name="Potts K.M."/>
            <person name="Salamov A.A."/>
            <person name="LaButti K.M."/>
            <person name="Sun H."/>
            <person name="Clum A."/>
            <person name="Pangilinan J.L."/>
            <person name="Lindquist E.A."/>
            <person name="Lucas S."/>
            <person name="Lapidus A."/>
            <person name="Jin M."/>
            <person name="Gunawan C."/>
            <person name="Balan V."/>
            <person name="Dale B.E."/>
            <person name="Jeffries T.W."/>
            <person name="Zinkel R."/>
            <person name="Barry K.W."/>
            <person name="Grigoriev I.V."/>
            <person name="Gasch A.P."/>
        </authorList>
    </citation>
    <scope>NUCLEOTIDE SEQUENCE [LARGE SCALE GENOMIC DNA]</scope>
    <source>
        <strain evidence="2">ATCC 10573 / BCRC 21748 / CBS 615 / JCM 9827 / NBRC 10315 / NRRL Y-1498 / VKM Y-70</strain>
    </source>
</reference>
<organism evidence="2">
    <name type="scientific">Candida tenuis (strain ATCC 10573 / BCRC 21748 / CBS 615 / JCM 9827 / NBRC 10315 / NRRL Y-1498 / VKM Y-70)</name>
    <name type="common">Yeast</name>
    <name type="synonym">Yamadazyma tenuis</name>
    <dbReference type="NCBI Taxonomy" id="590646"/>
    <lineage>
        <taxon>Eukaryota</taxon>
        <taxon>Fungi</taxon>
        <taxon>Dikarya</taxon>
        <taxon>Ascomycota</taxon>
        <taxon>Saccharomycotina</taxon>
        <taxon>Pichiomycetes</taxon>
        <taxon>Debaryomycetaceae</taxon>
        <taxon>Yamadazyma</taxon>
    </lineage>
</organism>
<evidence type="ECO:0000313" key="2">
    <source>
        <dbReference type="Proteomes" id="UP000000707"/>
    </source>
</evidence>
<dbReference type="AlphaFoldDB" id="G3B0Y5"/>
<evidence type="ECO:0000313" key="1">
    <source>
        <dbReference type="EMBL" id="EGV64836.1"/>
    </source>
</evidence>